<dbReference type="PANTHER" id="PTHR30026:SF20">
    <property type="entry name" value="OUTER MEMBRANE PROTEIN TOLC"/>
    <property type="match status" value="1"/>
</dbReference>
<evidence type="ECO:0000256" key="6">
    <source>
        <dbReference type="ARBA" id="ARBA00023136"/>
    </source>
</evidence>
<comment type="subcellular location">
    <subcellularLocation>
        <location evidence="1">Cell outer membrane</location>
    </subcellularLocation>
</comment>
<accession>A0A285NVN1</accession>
<keyword evidence="3" id="KW-0813">Transport</keyword>
<dbReference type="GO" id="GO:0015562">
    <property type="term" value="F:efflux transmembrane transporter activity"/>
    <property type="evidence" value="ECO:0007669"/>
    <property type="project" value="InterPro"/>
</dbReference>
<evidence type="ECO:0000256" key="4">
    <source>
        <dbReference type="ARBA" id="ARBA00022452"/>
    </source>
</evidence>
<evidence type="ECO:0000256" key="8">
    <source>
        <dbReference type="SAM" id="Coils"/>
    </source>
</evidence>
<dbReference type="Pfam" id="PF02321">
    <property type="entry name" value="OEP"/>
    <property type="match status" value="2"/>
</dbReference>
<name>A0A285NVN1_9AQUI</name>
<dbReference type="Proteomes" id="UP000218627">
    <property type="component" value="Unassembled WGS sequence"/>
</dbReference>
<gene>
    <name evidence="9" type="ORF">SAMN06265353_0576</name>
</gene>
<reference evidence="10" key="1">
    <citation type="submission" date="2017-09" db="EMBL/GenBank/DDBJ databases">
        <authorList>
            <person name="Varghese N."/>
            <person name="Submissions S."/>
        </authorList>
    </citation>
    <scope>NUCLEOTIDE SEQUENCE [LARGE SCALE GENOMIC DNA]</scope>
    <source>
        <strain evidence="10">DSM 2913</strain>
    </source>
</reference>
<evidence type="ECO:0000313" key="10">
    <source>
        <dbReference type="Proteomes" id="UP000218627"/>
    </source>
</evidence>
<protein>
    <submittedName>
        <fullName evidence="9">Outer membrane protein TolC</fullName>
    </submittedName>
</protein>
<keyword evidence="4" id="KW-1134">Transmembrane beta strand</keyword>
<dbReference type="GO" id="GO:1990281">
    <property type="term" value="C:efflux pump complex"/>
    <property type="evidence" value="ECO:0007669"/>
    <property type="project" value="TreeGrafter"/>
</dbReference>
<evidence type="ECO:0000256" key="1">
    <source>
        <dbReference type="ARBA" id="ARBA00004442"/>
    </source>
</evidence>
<keyword evidence="5" id="KW-0812">Transmembrane</keyword>
<dbReference type="InterPro" id="IPR003423">
    <property type="entry name" value="OMP_efflux"/>
</dbReference>
<feature type="coiled-coil region" evidence="8">
    <location>
        <begin position="315"/>
        <end position="366"/>
    </location>
</feature>
<proteinExistence type="inferred from homology"/>
<dbReference type="GO" id="GO:0009279">
    <property type="term" value="C:cell outer membrane"/>
    <property type="evidence" value="ECO:0007669"/>
    <property type="project" value="UniProtKB-SubCell"/>
</dbReference>
<evidence type="ECO:0000256" key="3">
    <source>
        <dbReference type="ARBA" id="ARBA00022448"/>
    </source>
</evidence>
<dbReference type="SUPFAM" id="SSF56954">
    <property type="entry name" value="Outer membrane efflux proteins (OEP)"/>
    <property type="match status" value="1"/>
</dbReference>
<comment type="similarity">
    <text evidence="2">Belongs to the outer membrane factor (OMF) (TC 1.B.17) family.</text>
</comment>
<evidence type="ECO:0000256" key="2">
    <source>
        <dbReference type="ARBA" id="ARBA00007613"/>
    </source>
</evidence>
<feature type="coiled-coil region" evidence="8">
    <location>
        <begin position="167"/>
        <end position="197"/>
    </location>
</feature>
<keyword evidence="7" id="KW-0998">Cell outer membrane</keyword>
<dbReference type="AlphaFoldDB" id="A0A285NVN1"/>
<keyword evidence="6" id="KW-0472">Membrane</keyword>
<dbReference type="Gene3D" id="1.20.1600.10">
    <property type="entry name" value="Outer membrane efflux proteins (OEP)"/>
    <property type="match status" value="1"/>
</dbReference>
<dbReference type="InterPro" id="IPR051906">
    <property type="entry name" value="TolC-like"/>
</dbReference>
<keyword evidence="8" id="KW-0175">Coiled coil</keyword>
<dbReference type="PANTHER" id="PTHR30026">
    <property type="entry name" value="OUTER MEMBRANE PROTEIN TOLC"/>
    <property type="match status" value="1"/>
</dbReference>
<keyword evidence="10" id="KW-1185">Reference proteome</keyword>
<dbReference type="GO" id="GO:0015288">
    <property type="term" value="F:porin activity"/>
    <property type="evidence" value="ECO:0007669"/>
    <property type="project" value="TreeGrafter"/>
</dbReference>
<sequence>MRLVIFLFLWVSFGWCITLEEAINIALKNNTNIRLSELDLKRVEEDIKKARAGILPQINASYSYTRLDSSLAFGFTPKNRQSYLLQLNQAIFDKSVFDALRLAKLSKDLQSYLLEDIKRTVELQTKNLFYALLYKKQLVELYKQNISYWEENYNLTSAQYKAGVIPMVNLLRSKAQLESAKAQYEQALSDYKKSLEDFKAYLRIDEDVEPEGSLQLVPFEEDYNKLEKLLLERNSTLLVAKKNLEVYQKRIDLAKDSYYPTLSGFLTYQGSTGRRSLMGGTEWIQGYTFGFQLQYNIFDGFQKSANVAQANIDYLKQKENFIDLLYNQKAQLKKNLEDLKSLRAQLKAVEASLEAAKESLKLSTERYRYGVGSQLEVLDARNNYNQTLQNYYLVLYQYMSTIAEIDRLTK</sequence>
<dbReference type="RefSeq" id="WP_096600926.1">
    <property type="nucleotide sequence ID" value="NZ_OBEN01000002.1"/>
</dbReference>
<evidence type="ECO:0000256" key="7">
    <source>
        <dbReference type="ARBA" id="ARBA00023237"/>
    </source>
</evidence>
<dbReference type="OrthoDB" id="10263at2"/>
<evidence type="ECO:0000313" key="9">
    <source>
        <dbReference type="EMBL" id="SNZ12983.1"/>
    </source>
</evidence>
<organism evidence="9 10">
    <name type="scientific">Hydrogenobacter hydrogenophilus</name>
    <dbReference type="NCBI Taxonomy" id="35835"/>
    <lineage>
        <taxon>Bacteria</taxon>
        <taxon>Pseudomonadati</taxon>
        <taxon>Aquificota</taxon>
        <taxon>Aquificia</taxon>
        <taxon>Aquificales</taxon>
        <taxon>Aquificaceae</taxon>
        <taxon>Hydrogenobacter</taxon>
    </lineage>
</organism>
<evidence type="ECO:0000256" key="5">
    <source>
        <dbReference type="ARBA" id="ARBA00022692"/>
    </source>
</evidence>
<dbReference type="EMBL" id="OBEN01000002">
    <property type="protein sequence ID" value="SNZ12983.1"/>
    <property type="molecule type" value="Genomic_DNA"/>
</dbReference>